<dbReference type="Pfam" id="PF01862">
    <property type="entry name" value="PvlArgDC"/>
    <property type="match status" value="1"/>
</dbReference>
<evidence type="ECO:0000256" key="1">
    <source>
        <dbReference type="ARBA" id="ARBA00001928"/>
    </source>
</evidence>
<dbReference type="GO" id="GO:0008792">
    <property type="term" value="F:arginine decarboxylase activity"/>
    <property type="evidence" value="ECO:0007669"/>
    <property type="project" value="UniProtKB-EC"/>
</dbReference>
<dbReference type="SUPFAM" id="SSF56271">
    <property type="entry name" value="Pyruvoyl-dependent histidine and arginine decarboxylases"/>
    <property type="match status" value="1"/>
</dbReference>
<dbReference type="InterPro" id="IPR016105">
    <property type="entry name" value="Pyr-dep_his/arg-deCO2ase_sand"/>
</dbReference>
<dbReference type="PANTHER" id="PTHR40438">
    <property type="entry name" value="PYRUVOYL-DEPENDENT ARGININE DECARBOXYLASE"/>
    <property type="match status" value="1"/>
</dbReference>
<dbReference type="NCBIfam" id="TIGR00286">
    <property type="entry name" value="pyruvoyl-dependent arginine decarboxylase"/>
    <property type="match status" value="1"/>
</dbReference>
<dbReference type="SFLD" id="SFLDS00055">
    <property type="entry name" value="Pyruvoyl-Dependent_Histidine/A"/>
    <property type="match status" value="1"/>
</dbReference>
<keyword evidence="4 7" id="KW-0456">Lyase</keyword>
<evidence type="ECO:0000256" key="5">
    <source>
        <dbReference type="ARBA" id="ARBA00023317"/>
    </source>
</evidence>
<dbReference type="PANTHER" id="PTHR40438:SF1">
    <property type="entry name" value="PYRUVOYL-DEPENDENT ARGININE DECARBOXYLASE"/>
    <property type="match status" value="1"/>
</dbReference>
<evidence type="ECO:0000256" key="3">
    <source>
        <dbReference type="ARBA" id="ARBA00022793"/>
    </source>
</evidence>
<reference evidence="7" key="1">
    <citation type="submission" date="2018-06" db="EMBL/GenBank/DDBJ databases">
        <authorList>
            <person name="Zhirakovskaya E."/>
        </authorList>
    </citation>
    <scope>NUCLEOTIDE SEQUENCE</scope>
</reference>
<dbReference type="AlphaFoldDB" id="A0A3B1CE26"/>
<dbReference type="GO" id="GO:0006527">
    <property type="term" value="P:L-arginine catabolic process"/>
    <property type="evidence" value="ECO:0007669"/>
    <property type="project" value="InterPro"/>
</dbReference>
<dbReference type="EMBL" id="UOGC01000135">
    <property type="protein sequence ID" value="VAX22198.1"/>
    <property type="molecule type" value="Genomic_DNA"/>
</dbReference>
<keyword evidence="3" id="KW-0210">Decarboxylase</keyword>
<organism evidence="7">
    <name type="scientific">hydrothermal vent metagenome</name>
    <dbReference type="NCBI Taxonomy" id="652676"/>
    <lineage>
        <taxon>unclassified sequences</taxon>
        <taxon>metagenomes</taxon>
        <taxon>ecological metagenomes</taxon>
    </lineage>
</organism>
<accession>A0A3B1CE26</accession>
<keyword evidence="5" id="KW-0670">Pyruvate</keyword>
<dbReference type="SFLD" id="SFLDG01170">
    <property type="entry name" value="Pyruvoyl-dependent_arginine_de"/>
    <property type="match status" value="1"/>
</dbReference>
<dbReference type="EC" id="4.1.1.19" evidence="2"/>
<dbReference type="Gene3D" id="3.50.20.10">
    <property type="entry name" value="Pyruvoyl-Dependent Histidine Decarboxylase, subunit B"/>
    <property type="match status" value="1"/>
</dbReference>
<sequence>MNRVPKKVFFTHGVGTHKAELRSFELALRDAGIEKCNLVNVSSIFPPNCKTITRKEGVKLLQPGAITFCVQARVSSNEPHRLLFASVGCAIPTNKNSYGYLSEHHGFGQTEQEAGEYAEDLAAAMLASTLGIEFDEDKNWDEKKDVFRMSNKIVKTTNETQSTIVKSTDYTTVVAYAVFIL</sequence>
<evidence type="ECO:0000256" key="2">
    <source>
        <dbReference type="ARBA" id="ARBA00012426"/>
    </source>
</evidence>
<comment type="cofactor">
    <cofactor evidence="1">
        <name>pyruvate</name>
        <dbReference type="ChEBI" id="CHEBI:15361"/>
    </cofactor>
</comment>
<protein>
    <recommendedName>
        <fullName evidence="2">arginine decarboxylase</fullName>
        <ecNumber evidence="2">4.1.1.19</ecNumber>
    </recommendedName>
</protein>
<name>A0A3B1CE26_9ZZZZ</name>
<evidence type="ECO:0000313" key="7">
    <source>
        <dbReference type="EMBL" id="VAX22198.1"/>
    </source>
</evidence>
<dbReference type="HAMAP" id="MF_01404">
    <property type="entry name" value="PvlArgDC"/>
    <property type="match status" value="1"/>
</dbReference>
<comment type="catalytic activity">
    <reaction evidence="6">
        <text>L-arginine + H(+) = agmatine + CO2</text>
        <dbReference type="Rhea" id="RHEA:17641"/>
        <dbReference type="ChEBI" id="CHEBI:15378"/>
        <dbReference type="ChEBI" id="CHEBI:16526"/>
        <dbReference type="ChEBI" id="CHEBI:32682"/>
        <dbReference type="ChEBI" id="CHEBI:58145"/>
        <dbReference type="EC" id="4.1.1.19"/>
    </reaction>
</comment>
<dbReference type="InterPro" id="IPR016104">
    <property type="entry name" value="Pyr-dep_his/arg-deCO2ase"/>
</dbReference>
<proteinExistence type="inferred from homology"/>
<gene>
    <name evidence="7" type="ORF">MNBD_NITROSPINAE01-850</name>
</gene>
<evidence type="ECO:0000256" key="6">
    <source>
        <dbReference type="ARBA" id="ARBA00049309"/>
    </source>
</evidence>
<dbReference type="InterPro" id="IPR002724">
    <property type="entry name" value="Pyruvoyl-dep_arg_deCO2ase"/>
</dbReference>
<evidence type="ECO:0000256" key="4">
    <source>
        <dbReference type="ARBA" id="ARBA00023239"/>
    </source>
</evidence>
<dbReference type="PIRSF" id="PIRSF005216">
    <property type="entry name" value="Pyruvoyl-dep_arg_deCO2ase"/>
    <property type="match status" value="1"/>
</dbReference>